<dbReference type="GO" id="GO:0005319">
    <property type="term" value="F:lipid transporter activity"/>
    <property type="evidence" value="ECO:0007669"/>
    <property type="project" value="TreeGrafter"/>
</dbReference>
<dbReference type="EMBL" id="CAJHNH020000407">
    <property type="protein sequence ID" value="CAG5117449.1"/>
    <property type="molecule type" value="Genomic_DNA"/>
</dbReference>
<feature type="domain" description="MD-2-related lipid-recognition" evidence="3">
    <location>
        <begin position="71"/>
        <end position="219"/>
    </location>
</feature>
<protein>
    <recommendedName>
        <fullName evidence="3">MD-2-related lipid-recognition domain-containing protein</fullName>
    </recommendedName>
</protein>
<accession>A0A8S3YKB2</accession>
<dbReference type="SUPFAM" id="SSF63707">
    <property type="entry name" value="Ganglioside M2 (gm2) activator"/>
    <property type="match status" value="1"/>
</dbReference>
<sequence length="222" mass="24017">MRVPCVLVVLAATVVSAAYLNVFSELELQAHNEVKVLFDLLKWANRADIHGDHYVDLRKQTKAFPVKLRSFSYTNCADPNTEIVVFGNLSINPDPIHIPGVIVASGTVAAKSPFGSPVKAQLDVWKEVFGVWVKAPCIDQFGSCTYDDFCTVVNPATCPPELVKIGLNCKCPFTAGSWNVPPVAVNVTQNLPIAISGGVRARIVATYNGSLVTCLQVQFDLA</sequence>
<dbReference type="OrthoDB" id="6409159at2759"/>
<dbReference type="InterPro" id="IPR028996">
    <property type="entry name" value="GM2-AP"/>
</dbReference>
<reference evidence="4" key="1">
    <citation type="submission" date="2021-04" db="EMBL/GenBank/DDBJ databases">
        <authorList>
            <consortium name="Molecular Ecology Group"/>
        </authorList>
    </citation>
    <scope>NUCLEOTIDE SEQUENCE</scope>
</reference>
<gene>
    <name evidence="4" type="ORF">CUNI_LOCUS3007</name>
</gene>
<evidence type="ECO:0000256" key="1">
    <source>
        <dbReference type="ARBA" id="ARBA00022729"/>
    </source>
</evidence>
<dbReference type="AlphaFoldDB" id="A0A8S3YKB2"/>
<dbReference type="InterPro" id="IPR003172">
    <property type="entry name" value="ML_dom"/>
</dbReference>
<dbReference type="PANTHER" id="PTHR17357:SF0">
    <property type="entry name" value="GANGLIOSIDE GM2 ACTIVATOR"/>
    <property type="match status" value="1"/>
</dbReference>
<keyword evidence="1 2" id="KW-0732">Signal</keyword>
<evidence type="ECO:0000256" key="2">
    <source>
        <dbReference type="SAM" id="SignalP"/>
    </source>
</evidence>
<dbReference type="GO" id="GO:0008047">
    <property type="term" value="F:enzyme activator activity"/>
    <property type="evidence" value="ECO:0007669"/>
    <property type="project" value="InterPro"/>
</dbReference>
<name>A0A8S3YKB2_9EUPU</name>
<evidence type="ECO:0000259" key="3">
    <source>
        <dbReference type="Pfam" id="PF02221"/>
    </source>
</evidence>
<dbReference type="GO" id="GO:0006689">
    <property type="term" value="P:ganglioside catabolic process"/>
    <property type="evidence" value="ECO:0007669"/>
    <property type="project" value="InterPro"/>
</dbReference>
<proteinExistence type="predicted"/>
<dbReference type="Proteomes" id="UP000678393">
    <property type="component" value="Unassembled WGS sequence"/>
</dbReference>
<organism evidence="4 5">
    <name type="scientific">Candidula unifasciata</name>
    <dbReference type="NCBI Taxonomy" id="100452"/>
    <lineage>
        <taxon>Eukaryota</taxon>
        <taxon>Metazoa</taxon>
        <taxon>Spiralia</taxon>
        <taxon>Lophotrochozoa</taxon>
        <taxon>Mollusca</taxon>
        <taxon>Gastropoda</taxon>
        <taxon>Heterobranchia</taxon>
        <taxon>Euthyneura</taxon>
        <taxon>Panpulmonata</taxon>
        <taxon>Eupulmonata</taxon>
        <taxon>Stylommatophora</taxon>
        <taxon>Helicina</taxon>
        <taxon>Helicoidea</taxon>
        <taxon>Geomitridae</taxon>
        <taxon>Candidula</taxon>
    </lineage>
</organism>
<feature type="chain" id="PRO_5035803674" description="MD-2-related lipid-recognition domain-containing protein" evidence="2">
    <location>
        <begin position="18"/>
        <end position="222"/>
    </location>
</feature>
<dbReference type="Gene3D" id="2.70.220.10">
    <property type="entry name" value="Ganglioside GM2 activator"/>
    <property type="match status" value="1"/>
</dbReference>
<feature type="signal peptide" evidence="2">
    <location>
        <begin position="1"/>
        <end position="17"/>
    </location>
</feature>
<keyword evidence="5" id="KW-1185">Reference proteome</keyword>
<comment type="caution">
    <text evidence="4">The sequence shown here is derived from an EMBL/GenBank/DDBJ whole genome shotgun (WGS) entry which is preliminary data.</text>
</comment>
<dbReference type="PANTHER" id="PTHR17357">
    <property type="entry name" value="GM2 GANGLIOSIDE ACTIVATOR PROTEIN"/>
    <property type="match status" value="1"/>
</dbReference>
<dbReference type="Pfam" id="PF02221">
    <property type="entry name" value="E1_DerP2_DerF2"/>
    <property type="match status" value="1"/>
</dbReference>
<dbReference type="InterPro" id="IPR036846">
    <property type="entry name" value="GM2-AP_sf"/>
</dbReference>
<evidence type="ECO:0000313" key="5">
    <source>
        <dbReference type="Proteomes" id="UP000678393"/>
    </source>
</evidence>
<evidence type="ECO:0000313" key="4">
    <source>
        <dbReference type="EMBL" id="CAG5117449.1"/>
    </source>
</evidence>
<dbReference type="GO" id="GO:0009898">
    <property type="term" value="C:cytoplasmic side of plasma membrane"/>
    <property type="evidence" value="ECO:0007669"/>
    <property type="project" value="TreeGrafter"/>
</dbReference>